<feature type="region of interest" description="Disordered" evidence="1">
    <location>
        <begin position="1"/>
        <end position="40"/>
    </location>
</feature>
<proteinExistence type="predicted"/>
<accession>A0AA40GG45</accession>
<keyword evidence="3" id="KW-1185">Reference proteome</keyword>
<dbReference type="AlphaFoldDB" id="A0AA40GG45"/>
<name>A0AA40GG45_9HYME</name>
<dbReference type="Proteomes" id="UP001177670">
    <property type="component" value="Unassembled WGS sequence"/>
</dbReference>
<gene>
    <name evidence="2" type="ORF">K0M31_001273</name>
</gene>
<evidence type="ECO:0000313" key="2">
    <source>
        <dbReference type="EMBL" id="KAK1136734.1"/>
    </source>
</evidence>
<evidence type="ECO:0000313" key="3">
    <source>
        <dbReference type="Proteomes" id="UP001177670"/>
    </source>
</evidence>
<reference evidence="2" key="1">
    <citation type="submission" date="2021-10" db="EMBL/GenBank/DDBJ databases">
        <title>Melipona bicolor Genome sequencing and assembly.</title>
        <authorList>
            <person name="Araujo N.S."/>
            <person name="Arias M.C."/>
        </authorList>
    </citation>
    <scope>NUCLEOTIDE SEQUENCE</scope>
    <source>
        <strain evidence="2">USP_2M_L1-L4_2017</strain>
        <tissue evidence="2">Whole body</tissue>
    </source>
</reference>
<dbReference type="EMBL" id="JAHYIQ010000001">
    <property type="protein sequence ID" value="KAK1136734.1"/>
    <property type="molecule type" value="Genomic_DNA"/>
</dbReference>
<comment type="caution">
    <text evidence="2">The sequence shown here is derived from an EMBL/GenBank/DDBJ whole genome shotgun (WGS) entry which is preliminary data.</text>
</comment>
<feature type="compositionally biased region" description="Basic and acidic residues" evidence="1">
    <location>
        <begin position="1"/>
        <end position="34"/>
    </location>
</feature>
<protein>
    <submittedName>
        <fullName evidence="2">Uncharacterized protein</fullName>
    </submittedName>
</protein>
<organism evidence="2 3">
    <name type="scientific">Melipona bicolor</name>
    <dbReference type="NCBI Taxonomy" id="60889"/>
    <lineage>
        <taxon>Eukaryota</taxon>
        <taxon>Metazoa</taxon>
        <taxon>Ecdysozoa</taxon>
        <taxon>Arthropoda</taxon>
        <taxon>Hexapoda</taxon>
        <taxon>Insecta</taxon>
        <taxon>Pterygota</taxon>
        <taxon>Neoptera</taxon>
        <taxon>Endopterygota</taxon>
        <taxon>Hymenoptera</taxon>
        <taxon>Apocrita</taxon>
        <taxon>Aculeata</taxon>
        <taxon>Apoidea</taxon>
        <taxon>Anthophila</taxon>
        <taxon>Apidae</taxon>
        <taxon>Melipona</taxon>
    </lineage>
</organism>
<sequence length="106" mass="11774">MRNHGDCMGHRENKTKEKKNYVKSKSCEQKREKPAMSGSWQNEENSVVIIGGISYETPKLRDSQAGRGGCFPSFRVDRSHVNIAHLVVCNAKHTLVGSGTDDGLSR</sequence>
<evidence type="ECO:0000256" key="1">
    <source>
        <dbReference type="SAM" id="MobiDB-lite"/>
    </source>
</evidence>